<dbReference type="InterPro" id="IPR000118">
    <property type="entry name" value="Granulin"/>
</dbReference>
<feature type="domain" description="Granulins" evidence="5">
    <location>
        <begin position="158"/>
        <end position="171"/>
    </location>
</feature>
<feature type="domain" description="Granulins" evidence="5">
    <location>
        <begin position="4"/>
        <end position="17"/>
    </location>
</feature>
<dbReference type="Pfam" id="PF00396">
    <property type="entry name" value="Granulin"/>
    <property type="match status" value="3"/>
</dbReference>
<reference evidence="6 7" key="1">
    <citation type="journal article" date="2021" name="Elife">
        <title>Chloroplast acquisition without the gene transfer in kleptoplastic sea slugs, Plakobranchus ocellatus.</title>
        <authorList>
            <person name="Maeda T."/>
            <person name="Takahashi S."/>
            <person name="Yoshida T."/>
            <person name="Shimamura S."/>
            <person name="Takaki Y."/>
            <person name="Nagai Y."/>
            <person name="Toyoda A."/>
            <person name="Suzuki Y."/>
            <person name="Arimoto A."/>
            <person name="Ishii H."/>
            <person name="Satoh N."/>
            <person name="Nishiyama T."/>
            <person name="Hasebe M."/>
            <person name="Maruyama T."/>
            <person name="Minagawa J."/>
            <person name="Obokata J."/>
            <person name="Shigenobu S."/>
        </authorList>
    </citation>
    <scope>NUCLEOTIDE SEQUENCE [LARGE SCALE GENOMIC DNA]</scope>
</reference>
<dbReference type="PANTHER" id="PTHR12274">
    <property type="entry name" value="GRANULIN"/>
    <property type="match status" value="1"/>
</dbReference>
<dbReference type="SUPFAM" id="SSF57277">
    <property type="entry name" value="Granulin repeat"/>
    <property type="match status" value="3"/>
</dbReference>
<comment type="similarity">
    <text evidence="2">Belongs to the granulin family.</text>
</comment>
<gene>
    <name evidence="6" type="ORF">ElyMa_004386900</name>
</gene>
<proteinExistence type="inferred from homology"/>
<feature type="domain" description="Granulins" evidence="5">
    <location>
        <begin position="81"/>
        <end position="94"/>
    </location>
</feature>
<protein>
    <submittedName>
        <fullName evidence="6">Granulin-like protein</fullName>
    </submittedName>
</protein>
<dbReference type="Proteomes" id="UP000762676">
    <property type="component" value="Unassembled WGS sequence"/>
</dbReference>
<dbReference type="Gene3D" id="2.10.25.160">
    <property type="entry name" value="Granulin"/>
    <property type="match status" value="4"/>
</dbReference>
<keyword evidence="3" id="KW-0964">Secreted</keyword>
<comment type="caution">
    <text evidence="6">The sequence shown here is derived from an EMBL/GenBank/DDBJ whole genome shotgun (WGS) entry which is preliminary data.</text>
</comment>
<keyword evidence="7" id="KW-1185">Reference proteome</keyword>
<dbReference type="PROSITE" id="PS00799">
    <property type="entry name" value="GRANULINS"/>
    <property type="match status" value="3"/>
</dbReference>
<keyword evidence="4" id="KW-1015">Disulfide bond</keyword>
<evidence type="ECO:0000313" key="6">
    <source>
        <dbReference type="EMBL" id="GFR93817.1"/>
    </source>
</evidence>
<evidence type="ECO:0000256" key="1">
    <source>
        <dbReference type="ARBA" id="ARBA00004613"/>
    </source>
</evidence>
<evidence type="ECO:0000313" key="7">
    <source>
        <dbReference type="Proteomes" id="UP000762676"/>
    </source>
</evidence>
<dbReference type="AlphaFoldDB" id="A0AAV4H6S1"/>
<dbReference type="PANTHER" id="PTHR12274:SF3">
    <property type="entry name" value="PROGRANULIN"/>
    <property type="match status" value="1"/>
</dbReference>
<dbReference type="InterPro" id="IPR037277">
    <property type="entry name" value="Granulin_sf"/>
</dbReference>
<dbReference type="FunFam" id="2.10.25.160:FF:000001">
    <property type="entry name" value="Granulin precursor"/>
    <property type="match status" value="2"/>
</dbReference>
<dbReference type="GO" id="GO:0005576">
    <property type="term" value="C:extracellular region"/>
    <property type="evidence" value="ECO:0007669"/>
    <property type="project" value="UniProtKB-SubCell"/>
</dbReference>
<evidence type="ECO:0000256" key="2">
    <source>
        <dbReference type="ARBA" id="ARBA00010093"/>
    </source>
</evidence>
<dbReference type="InterPro" id="IPR039036">
    <property type="entry name" value="Granulin_fam"/>
</dbReference>
<accession>A0AAV4H6S1</accession>
<sequence>AVCCSDKLHCCPEGYTCDVSQGTCNKGKDTLAFFKKQPATPAPAVSDVTCPDQSVCPSGSTCCLNQQGGYGCCPVPHAVCCSDKLHCCPESYTCDVSQGTCNKGKDTLAFFKKQPATPAPAVSDVTCPDQSVCPSASTCCLNQQGGYGCCPVPHAVCCSDKLHCCPAGYTCDVSAGRCNKGNQFVALFTKQPSKPASEVRSVKCPDGSECQSGMTCCELQAGDYGCCPLPKVWKFRFKKKKLFRD</sequence>
<evidence type="ECO:0000256" key="4">
    <source>
        <dbReference type="ARBA" id="ARBA00023157"/>
    </source>
</evidence>
<dbReference type="SMART" id="SM00277">
    <property type="entry name" value="GRAN"/>
    <property type="match status" value="2"/>
</dbReference>
<evidence type="ECO:0000256" key="3">
    <source>
        <dbReference type="ARBA" id="ARBA00022525"/>
    </source>
</evidence>
<dbReference type="EMBL" id="BMAT01008864">
    <property type="protein sequence ID" value="GFR93817.1"/>
    <property type="molecule type" value="Genomic_DNA"/>
</dbReference>
<organism evidence="6 7">
    <name type="scientific">Elysia marginata</name>
    <dbReference type="NCBI Taxonomy" id="1093978"/>
    <lineage>
        <taxon>Eukaryota</taxon>
        <taxon>Metazoa</taxon>
        <taxon>Spiralia</taxon>
        <taxon>Lophotrochozoa</taxon>
        <taxon>Mollusca</taxon>
        <taxon>Gastropoda</taxon>
        <taxon>Heterobranchia</taxon>
        <taxon>Euthyneura</taxon>
        <taxon>Panpulmonata</taxon>
        <taxon>Sacoglossa</taxon>
        <taxon>Placobranchoidea</taxon>
        <taxon>Plakobranchidae</taxon>
        <taxon>Elysia</taxon>
    </lineage>
</organism>
<evidence type="ECO:0000259" key="5">
    <source>
        <dbReference type="PROSITE" id="PS00799"/>
    </source>
</evidence>
<comment type="subcellular location">
    <subcellularLocation>
        <location evidence="1">Secreted</location>
    </subcellularLocation>
</comment>
<feature type="non-terminal residue" evidence="6">
    <location>
        <position position="1"/>
    </location>
</feature>
<name>A0AAV4H6S1_9GAST</name>